<keyword evidence="1" id="KW-0597">Phosphoprotein</keyword>
<dbReference type="GO" id="GO:0000156">
    <property type="term" value="F:phosphorelay response regulator activity"/>
    <property type="evidence" value="ECO:0007669"/>
    <property type="project" value="TreeGrafter"/>
</dbReference>
<dbReference type="InterPro" id="IPR011006">
    <property type="entry name" value="CheY-like_superfamily"/>
</dbReference>
<dbReference type="InterPro" id="IPR001789">
    <property type="entry name" value="Sig_transdc_resp-reg_receiver"/>
</dbReference>
<proteinExistence type="predicted"/>
<protein>
    <submittedName>
        <fullName evidence="3">Response regulator</fullName>
    </submittedName>
</protein>
<evidence type="ECO:0000256" key="1">
    <source>
        <dbReference type="PROSITE-ProRule" id="PRU00169"/>
    </source>
</evidence>
<evidence type="ECO:0000313" key="4">
    <source>
        <dbReference type="Proteomes" id="UP000241222"/>
    </source>
</evidence>
<name>A0A2T3J0Q0_9GAMM</name>
<dbReference type="SUPFAM" id="SSF52172">
    <property type="entry name" value="CheY-like"/>
    <property type="match status" value="1"/>
</dbReference>
<evidence type="ECO:0000313" key="3">
    <source>
        <dbReference type="EMBL" id="PSU34659.1"/>
    </source>
</evidence>
<dbReference type="PROSITE" id="PS50110">
    <property type="entry name" value="RESPONSE_REGULATORY"/>
    <property type="match status" value="1"/>
</dbReference>
<dbReference type="Gene3D" id="3.40.50.2300">
    <property type="match status" value="1"/>
</dbReference>
<evidence type="ECO:0000259" key="2">
    <source>
        <dbReference type="PROSITE" id="PS50110"/>
    </source>
</evidence>
<dbReference type="Pfam" id="PF00072">
    <property type="entry name" value="Response_reg"/>
    <property type="match status" value="1"/>
</dbReference>
<dbReference type="InterPro" id="IPR051271">
    <property type="entry name" value="2C-system_Tx_regulators"/>
</dbReference>
<dbReference type="OrthoDB" id="5824387at2"/>
<dbReference type="Proteomes" id="UP000241222">
    <property type="component" value="Unassembled WGS sequence"/>
</dbReference>
<dbReference type="AlphaFoldDB" id="A0A2T3J0Q0"/>
<feature type="modified residue" description="4-aspartylphosphate" evidence="1">
    <location>
        <position position="54"/>
    </location>
</feature>
<accession>A0A2T3J0Q0</accession>
<dbReference type="PANTHER" id="PTHR45526:SF1">
    <property type="entry name" value="TRANSCRIPTIONAL REGULATORY PROTEIN DCUR-RELATED"/>
    <property type="match status" value="1"/>
</dbReference>
<dbReference type="PANTHER" id="PTHR45526">
    <property type="entry name" value="TRANSCRIPTIONAL REGULATORY PROTEIN DPIA"/>
    <property type="match status" value="1"/>
</dbReference>
<sequence>MNKFLIIEDNKMMAKIMAELLRKSVPIQKLHYAPSAQQAYNILLKNTVDCVFLDLSLSRPLDGIEVLQYIRAQYPSLSVVIVTGDSEIDTVKRVISLNPNDYLIKPLSMQKIQRCLEKLGVLQLSDD</sequence>
<organism evidence="3 4">
    <name type="scientific">Photobacterium lutimaris</name>
    <dbReference type="NCBI Taxonomy" id="388278"/>
    <lineage>
        <taxon>Bacteria</taxon>
        <taxon>Pseudomonadati</taxon>
        <taxon>Pseudomonadota</taxon>
        <taxon>Gammaproteobacteria</taxon>
        <taxon>Vibrionales</taxon>
        <taxon>Vibrionaceae</taxon>
        <taxon>Photobacterium</taxon>
    </lineage>
</organism>
<dbReference type="EMBL" id="PYMH01000002">
    <property type="protein sequence ID" value="PSU34659.1"/>
    <property type="molecule type" value="Genomic_DNA"/>
</dbReference>
<keyword evidence="4" id="KW-1185">Reference proteome</keyword>
<gene>
    <name evidence="3" type="ORF">C9I99_06055</name>
</gene>
<dbReference type="SMART" id="SM00448">
    <property type="entry name" value="REC"/>
    <property type="match status" value="1"/>
</dbReference>
<dbReference type="RefSeq" id="WP_107347975.1">
    <property type="nucleotide sequence ID" value="NZ_PYMH01000002.1"/>
</dbReference>
<feature type="domain" description="Response regulatory" evidence="2">
    <location>
        <begin position="3"/>
        <end position="120"/>
    </location>
</feature>
<comment type="caution">
    <text evidence="3">The sequence shown here is derived from an EMBL/GenBank/DDBJ whole genome shotgun (WGS) entry which is preliminary data.</text>
</comment>
<reference evidence="3 4" key="1">
    <citation type="submission" date="2018-03" db="EMBL/GenBank/DDBJ databases">
        <title>Whole genome sequencing of Histamine producing bacteria.</title>
        <authorList>
            <person name="Butler K."/>
        </authorList>
    </citation>
    <scope>NUCLEOTIDE SEQUENCE [LARGE SCALE GENOMIC DNA]</scope>
    <source>
        <strain evidence="3 4">JCM 13586</strain>
    </source>
</reference>
<dbReference type="CDD" id="cd00156">
    <property type="entry name" value="REC"/>
    <property type="match status" value="1"/>
</dbReference>